<keyword evidence="1" id="KW-1133">Transmembrane helix</keyword>
<name>A0ABW1R633_9LACO</name>
<sequence length="87" mass="9674">MDWQFNGLAWLSPLQLGDIQQSTYHITVTPATSHGATINPGPLAGVLPQMNELQQWVLCGIALLIISLVGLLIKFWWNGHQHTKEQS</sequence>
<proteinExistence type="predicted"/>
<evidence type="ECO:0000256" key="1">
    <source>
        <dbReference type="SAM" id="Phobius"/>
    </source>
</evidence>
<evidence type="ECO:0000313" key="3">
    <source>
        <dbReference type="Proteomes" id="UP001596253"/>
    </source>
</evidence>
<reference evidence="3" key="1">
    <citation type="journal article" date="2019" name="Int. J. Syst. Evol. Microbiol.">
        <title>The Global Catalogue of Microorganisms (GCM) 10K type strain sequencing project: providing services to taxonomists for standard genome sequencing and annotation.</title>
        <authorList>
            <consortium name="The Broad Institute Genomics Platform"/>
            <consortium name="The Broad Institute Genome Sequencing Center for Infectious Disease"/>
            <person name="Wu L."/>
            <person name="Ma J."/>
        </authorList>
    </citation>
    <scope>NUCLEOTIDE SEQUENCE [LARGE SCALE GENOMIC DNA]</scope>
    <source>
        <strain evidence="3">CCM 8932</strain>
    </source>
</reference>
<comment type="caution">
    <text evidence="2">The sequence shown here is derived from an EMBL/GenBank/DDBJ whole genome shotgun (WGS) entry which is preliminary data.</text>
</comment>
<dbReference type="Proteomes" id="UP001596253">
    <property type="component" value="Unassembled WGS sequence"/>
</dbReference>
<gene>
    <name evidence="2" type="ORF">ACFP3T_10370</name>
</gene>
<protein>
    <submittedName>
        <fullName evidence="2">Cell surface protein</fullName>
    </submittedName>
</protein>
<dbReference type="EMBL" id="JBHSSD010000042">
    <property type="protein sequence ID" value="MFC6165075.1"/>
    <property type="molecule type" value="Genomic_DNA"/>
</dbReference>
<keyword evidence="3" id="KW-1185">Reference proteome</keyword>
<keyword evidence="1" id="KW-0472">Membrane</keyword>
<dbReference type="RefSeq" id="WP_137639126.1">
    <property type="nucleotide sequence ID" value="NZ_BJDK01000003.1"/>
</dbReference>
<feature type="transmembrane region" description="Helical" evidence="1">
    <location>
        <begin position="55"/>
        <end position="77"/>
    </location>
</feature>
<accession>A0ABW1R633</accession>
<organism evidence="2 3">
    <name type="scientific">Lactiplantibacillus dongliensis</name>
    <dbReference type="NCBI Taxonomy" id="2559919"/>
    <lineage>
        <taxon>Bacteria</taxon>
        <taxon>Bacillati</taxon>
        <taxon>Bacillota</taxon>
        <taxon>Bacilli</taxon>
        <taxon>Lactobacillales</taxon>
        <taxon>Lactobacillaceae</taxon>
        <taxon>Lactiplantibacillus</taxon>
    </lineage>
</organism>
<evidence type="ECO:0000313" key="2">
    <source>
        <dbReference type="EMBL" id="MFC6165075.1"/>
    </source>
</evidence>
<keyword evidence="1" id="KW-0812">Transmembrane</keyword>